<evidence type="ECO:0000313" key="1">
    <source>
        <dbReference type="EMBL" id="CAA6806972.1"/>
    </source>
</evidence>
<reference evidence="1" key="1">
    <citation type="submission" date="2020-01" db="EMBL/GenBank/DDBJ databases">
        <authorList>
            <person name="Meier V. D."/>
            <person name="Meier V D."/>
        </authorList>
    </citation>
    <scope>NUCLEOTIDE SEQUENCE</scope>
    <source>
        <strain evidence="1">HLG_WM_MAG_01</strain>
    </source>
</reference>
<gene>
    <name evidence="1" type="ORF">HELGO_WM3247</name>
</gene>
<dbReference type="EMBL" id="CACVAS010000047">
    <property type="protein sequence ID" value="CAA6806972.1"/>
    <property type="molecule type" value="Genomic_DNA"/>
</dbReference>
<sequence>MPKESDFLQTKIDKIKEELTLRDERTKLMKESVVIYEDRELPMDTKNAKLSPLLEKIKKLSIKIDNQSV</sequence>
<name>A0A6S6SQK4_9BACT</name>
<proteinExistence type="predicted"/>
<protein>
    <submittedName>
        <fullName evidence="1">Uncharacterized protein</fullName>
    </submittedName>
</protein>
<organism evidence="1">
    <name type="scientific">uncultured Sulfurovum sp</name>
    <dbReference type="NCBI Taxonomy" id="269237"/>
    <lineage>
        <taxon>Bacteria</taxon>
        <taxon>Pseudomonadati</taxon>
        <taxon>Campylobacterota</taxon>
        <taxon>Epsilonproteobacteria</taxon>
        <taxon>Campylobacterales</taxon>
        <taxon>Sulfurovaceae</taxon>
        <taxon>Sulfurovum</taxon>
        <taxon>environmental samples</taxon>
    </lineage>
</organism>
<accession>A0A6S6SQK4</accession>
<dbReference type="AlphaFoldDB" id="A0A6S6SQK4"/>